<dbReference type="EMBL" id="CAJVCH010084907">
    <property type="protein sequence ID" value="CAG7721973.1"/>
    <property type="molecule type" value="Genomic_DNA"/>
</dbReference>
<dbReference type="GO" id="GO:0000981">
    <property type="term" value="F:DNA-binding transcription factor activity, RNA polymerase II-specific"/>
    <property type="evidence" value="ECO:0007669"/>
    <property type="project" value="TreeGrafter"/>
</dbReference>
<dbReference type="PROSITE" id="PS00028">
    <property type="entry name" value="ZINC_FINGER_C2H2_1"/>
    <property type="match status" value="2"/>
</dbReference>
<gene>
    <name evidence="8" type="ORF">AFUS01_LOCUS11155</name>
</gene>
<dbReference type="GO" id="GO:0000977">
    <property type="term" value="F:RNA polymerase II transcription regulatory region sequence-specific DNA binding"/>
    <property type="evidence" value="ECO:0007669"/>
    <property type="project" value="TreeGrafter"/>
</dbReference>
<feature type="region of interest" description="Disordered" evidence="6">
    <location>
        <begin position="88"/>
        <end position="111"/>
    </location>
</feature>
<dbReference type="SMART" id="SM00355">
    <property type="entry name" value="ZnF_C2H2"/>
    <property type="match status" value="3"/>
</dbReference>
<evidence type="ECO:0000259" key="7">
    <source>
        <dbReference type="PROSITE" id="PS50157"/>
    </source>
</evidence>
<evidence type="ECO:0000256" key="4">
    <source>
        <dbReference type="ARBA" id="ARBA00022833"/>
    </source>
</evidence>
<dbReference type="Pfam" id="PF12171">
    <property type="entry name" value="zf-C2H2_jaz"/>
    <property type="match status" value="1"/>
</dbReference>
<protein>
    <recommendedName>
        <fullName evidence="7">C2H2-type domain-containing protein</fullName>
    </recommendedName>
</protein>
<feature type="domain" description="C2H2-type" evidence="7">
    <location>
        <begin position="184"/>
        <end position="212"/>
    </location>
</feature>
<dbReference type="InterPro" id="IPR022755">
    <property type="entry name" value="Znf_C2H2_jaz"/>
</dbReference>
<evidence type="ECO:0000256" key="5">
    <source>
        <dbReference type="PROSITE-ProRule" id="PRU00042"/>
    </source>
</evidence>
<evidence type="ECO:0000313" key="8">
    <source>
        <dbReference type="EMBL" id="CAG7721973.1"/>
    </source>
</evidence>
<dbReference type="PANTHER" id="PTHR24379:SF127">
    <property type="entry name" value="BLOODY FINGERS-RELATED"/>
    <property type="match status" value="1"/>
</dbReference>
<organism evidence="8 9">
    <name type="scientific">Allacma fusca</name>
    <dbReference type="NCBI Taxonomy" id="39272"/>
    <lineage>
        <taxon>Eukaryota</taxon>
        <taxon>Metazoa</taxon>
        <taxon>Ecdysozoa</taxon>
        <taxon>Arthropoda</taxon>
        <taxon>Hexapoda</taxon>
        <taxon>Collembola</taxon>
        <taxon>Symphypleona</taxon>
        <taxon>Sminthuridae</taxon>
        <taxon>Allacma</taxon>
    </lineage>
</organism>
<accession>A0A8J2K9U5</accession>
<proteinExistence type="predicted"/>
<comment type="caution">
    <text evidence="8">The sequence shown here is derived from an EMBL/GenBank/DDBJ whole genome shotgun (WGS) entry which is preliminary data.</text>
</comment>
<keyword evidence="1" id="KW-0479">Metal-binding</keyword>
<feature type="compositionally biased region" description="Polar residues" evidence="6">
    <location>
        <begin position="96"/>
        <end position="111"/>
    </location>
</feature>
<name>A0A8J2K9U5_9HEXA</name>
<keyword evidence="2" id="KW-0677">Repeat</keyword>
<dbReference type="GO" id="GO:0008270">
    <property type="term" value="F:zinc ion binding"/>
    <property type="evidence" value="ECO:0007669"/>
    <property type="project" value="UniProtKB-KW"/>
</dbReference>
<evidence type="ECO:0000256" key="6">
    <source>
        <dbReference type="SAM" id="MobiDB-lite"/>
    </source>
</evidence>
<evidence type="ECO:0000256" key="3">
    <source>
        <dbReference type="ARBA" id="ARBA00022771"/>
    </source>
</evidence>
<dbReference type="AlphaFoldDB" id="A0A8J2K9U5"/>
<dbReference type="PROSITE" id="PS50157">
    <property type="entry name" value="ZINC_FINGER_C2H2_2"/>
    <property type="match status" value="1"/>
</dbReference>
<evidence type="ECO:0000256" key="1">
    <source>
        <dbReference type="ARBA" id="ARBA00022723"/>
    </source>
</evidence>
<evidence type="ECO:0000313" key="9">
    <source>
        <dbReference type="Proteomes" id="UP000708208"/>
    </source>
</evidence>
<dbReference type="PANTHER" id="PTHR24379">
    <property type="entry name" value="KRAB AND ZINC FINGER DOMAIN-CONTAINING"/>
    <property type="match status" value="1"/>
</dbReference>
<keyword evidence="9" id="KW-1185">Reference proteome</keyword>
<dbReference type="InterPro" id="IPR013087">
    <property type="entry name" value="Znf_C2H2_type"/>
</dbReference>
<keyword evidence="4" id="KW-0862">Zinc</keyword>
<reference evidence="8" key="1">
    <citation type="submission" date="2021-06" db="EMBL/GenBank/DDBJ databases">
        <authorList>
            <person name="Hodson N. C."/>
            <person name="Mongue J. A."/>
            <person name="Jaron S. K."/>
        </authorList>
    </citation>
    <scope>NUCLEOTIDE SEQUENCE</scope>
</reference>
<keyword evidence="3 5" id="KW-0863">Zinc-finger</keyword>
<dbReference type="GO" id="GO:0005634">
    <property type="term" value="C:nucleus"/>
    <property type="evidence" value="ECO:0007669"/>
    <property type="project" value="TreeGrafter"/>
</dbReference>
<evidence type="ECO:0000256" key="2">
    <source>
        <dbReference type="ARBA" id="ARBA00022737"/>
    </source>
</evidence>
<dbReference type="Proteomes" id="UP000708208">
    <property type="component" value="Unassembled WGS sequence"/>
</dbReference>
<sequence length="298" mass="33821">MYKLYRDFSHRSTDKSFLYRRKEKVEEVLEKWYSTTEPEPELEHAVTAQDVKPILQAGPILEEECELPVPLEAPVDEMDPLAIKEENPCGPGNNDIPGNSNKPTTSTSIRNSFFKGKKPKLEKWESHPSPKTEVVVPSLPTKDTESEFSCPKCRRNFQTAFQLSCHQVYCGTPSDLEKLVSNRFQCKVCNAYFNTEDAWQNHNQSQHFGKRPFIDCLYCPAKLPSLKVLQKHMRLHSQITDPKKISSAEEISTPNNEAAPVTQAAIPLGAPNIIVQSYLQKYLGDGKRKHGGHQKILK</sequence>